<evidence type="ECO:0000313" key="2">
    <source>
        <dbReference type="EMBL" id="KAH3704519.1"/>
    </source>
</evidence>
<evidence type="ECO:0000259" key="1">
    <source>
        <dbReference type="Pfam" id="PF01833"/>
    </source>
</evidence>
<reference evidence="2" key="1">
    <citation type="journal article" date="2019" name="bioRxiv">
        <title>The Genome of the Zebra Mussel, Dreissena polymorpha: A Resource for Invasive Species Research.</title>
        <authorList>
            <person name="McCartney M.A."/>
            <person name="Auch B."/>
            <person name="Kono T."/>
            <person name="Mallez S."/>
            <person name="Zhang Y."/>
            <person name="Obille A."/>
            <person name="Becker A."/>
            <person name="Abrahante J.E."/>
            <person name="Garbe J."/>
            <person name="Badalamenti J.P."/>
            <person name="Herman A."/>
            <person name="Mangelson H."/>
            <person name="Liachko I."/>
            <person name="Sullivan S."/>
            <person name="Sone E.D."/>
            <person name="Koren S."/>
            <person name="Silverstein K.A.T."/>
            <person name="Beckman K.B."/>
            <person name="Gohl D.M."/>
        </authorList>
    </citation>
    <scope>NUCLEOTIDE SEQUENCE</scope>
    <source>
        <strain evidence="2">Duluth1</strain>
        <tissue evidence="2">Whole animal</tissue>
    </source>
</reference>
<reference evidence="2" key="2">
    <citation type="submission" date="2020-11" db="EMBL/GenBank/DDBJ databases">
        <authorList>
            <person name="McCartney M.A."/>
            <person name="Auch B."/>
            <person name="Kono T."/>
            <person name="Mallez S."/>
            <person name="Becker A."/>
            <person name="Gohl D.M."/>
            <person name="Silverstein K.A.T."/>
            <person name="Koren S."/>
            <person name="Bechman K.B."/>
            <person name="Herman A."/>
            <person name="Abrahante J.E."/>
            <person name="Garbe J."/>
        </authorList>
    </citation>
    <scope>NUCLEOTIDE SEQUENCE</scope>
    <source>
        <strain evidence="2">Duluth1</strain>
        <tissue evidence="2">Whole animal</tissue>
    </source>
</reference>
<keyword evidence="3" id="KW-1185">Reference proteome</keyword>
<dbReference type="EMBL" id="JAIWYP010000015">
    <property type="protein sequence ID" value="KAH3704519.1"/>
    <property type="molecule type" value="Genomic_DNA"/>
</dbReference>
<organism evidence="2 3">
    <name type="scientific">Dreissena polymorpha</name>
    <name type="common">Zebra mussel</name>
    <name type="synonym">Mytilus polymorpha</name>
    <dbReference type="NCBI Taxonomy" id="45954"/>
    <lineage>
        <taxon>Eukaryota</taxon>
        <taxon>Metazoa</taxon>
        <taxon>Spiralia</taxon>
        <taxon>Lophotrochozoa</taxon>
        <taxon>Mollusca</taxon>
        <taxon>Bivalvia</taxon>
        <taxon>Autobranchia</taxon>
        <taxon>Heteroconchia</taxon>
        <taxon>Euheterodonta</taxon>
        <taxon>Imparidentia</taxon>
        <taxon>Neoheterodontei</taxon>
        <taxon>Myida</taxon>
        <taxon>Dreissenoidea</taxon>
        <taxon>Dreissenidae</taxon>
        <taxon>Dreissena</taxon>
    </lineage>
</organism>
<dbReference type="Proteomes" id="UP000828390">
    <property type="component" value="Unassembled WGS sequence"/>
</dbReference>
<dbReference type="InterPro" id="IPR002909">
    <property type="entry name" value="IPT_dom"/>
</dbReference>
<gene>
    <name evidence="2" type="ORF">DPMN_079575</name>
</gene>
<dbReference type="AlphaFoldDB" id="A0A9D3YPA4"/>
<accession>A0A9D3YPA4</accession>
<protein>
    <recommendedName>
        <fullName evidence="1">IPT/TIG domain-containing protein</fullName>
    </recommendedName>
</protein>
<proteinExistence type="predicted"/>
<name>A0A9D3YPA4_DREPO</name>
<dbReference type="Pfam" id="PF01833">
    <property type="entry name" value="TIG"/>
    <property type="match status" value="1"/>
</dbReference>
<feature type="domain" description="IPT/TIG" evidence="1">
    <location>
        <begin position="18"/>
        <end position="69"/>
    </location>
</feature>
<sequence>MYNTWLAEVLKSLKFYHFGCSSDVNAVSVMIDGAECIVGGVINSMIECVTGPHAGSVVAMVEVQISGNGIAQEVSRCFLLISFLLIVVRN</sequence>
<comment type="caution">
    <text evidence="2">The sequence shown here is derived from an EMBL/GenBank/DDBJ whole genome shotgun (WGS) entry which is preliminary data.</text>
</comment>
<evidence type="ECO:0000313" key="3">
    <source>
        <dbReference type="Proteomes" id="UP000828390"/>
    </source>
</evidence>